<dbReference type="InterPro" id="IPR004942">
    <property type="entry name" value="Roadblock/LAMTOR2_dom"/>
</dbReference>
<evidence type="ECO:0000259" key="1">
    <source>
        <dbReference type="SMART" id="SM00960"/>
    </source>
</evidence>
<evidence type="ECO:0000313" key="2">
    <source>
        <dbReference type="EMBL" id="SLM27972.1"/>
    </source>
</evidence>
<gene>
    <name evidence="2" type="ORF">MTBBW1_1210012</name>
</gene>
<feature type="domain" description="Roadblock/LAMTOR2" evidence="1">
    <location>
        <begin position="53"/>
        <end position="143"/>
    </location>
</feature>
<dbReference type="Pfam" id="PF03259">
    <property type="entry name" value="Robl_LC7"/>
    <property type="match status" value="1"/>
</dbReference>
<dbReference type="InterPro" id="IPR037587">
    <property type="entry name" value="LAMTOR2-like"/>
</dbReference>
<dbReference type="GO" id="GO:0032008">
    <property type="term" value="P:positive regulation of TOR signaling"/>
    <property type="evidence" value="ECO:0007669"/>
    <property type="project" value="InterPro"/>
</dbReference>
<dbReference type="STRING" id="1246637.MTBBW1_1210012"/>
<name>A0A1W1H692_9BACT</name>
<accession>A0A1W1H692</accession>
<dbReference type="PANTHER" id="PTHR13323">
    <property type="entry name" value="LATE ENDOSOMAL/LYSOSOMAL MP1 INTERACTING PROTEIN"/>
    <property type="match status" value="1"/>
</dbReference>
<dbReference type="SUPFAM" id="SSF103196">
    <property type="entry name" value="Roadblock/LC7 domain"/>
    <property type="match status" value="1"/>
</dbReference>
<organism evidence="2 3">
    <name type="scientific">Desulfamplus magnetovallimortis</name>
    <dbReference type="NCBI Taxonomy" id="1246637"/>
    <lineage>
        <taxon>Bacteria</taxon>
        <taxon>Pseudomonadati</taxon>
        <taxon>Thermodesulfobacteriota</taxon>
        <taxon>Desulfobacteria</taxon>
        <taxon>Desulfobacterales</taxon>
        <taxon>Desulfobacteraceae</taxon>
        <taxon>Desulfamplus</taxon>
    </lineage>
</organism>
<dbReference type="GO" id="GO:0005085">
    <property type="term" value="F:guanyl-nucleotide exchange factor activity"/>
    <property type="evidence" value="ECO:0007669"/>
    <property type="project" value="InterPro"/>
</dbReference>
<protein>
    <submittedName>
        <fullName evidence="2">MglB (Modular protein)</fullName>
    </submittedName>
</protein>
<proteinExistence type="predicted"/>
<keyword evidence="3" id="KW-1185">Reference proteome</keyword>
<dbReference type="Proteomes" id="UP000191931">
    <property type="component" value="Unassembled WGS sequence"/>
</dbReference>
<dbReference type="Gene3D" id="3.30.450.30">
    <property type="entry name" value="Dynein light chain 2a, cytoplasmic"/>
    <property type="match status" value="1"/>
</dbReference>
<sequence length="172" mass="18981">MKDGKKHIFLFKFVSYSVKFWHKGEDNNISFTSHGAGKMNYGILSEKQLKGIDNVLKVKLIDAGVKNAILIDMAGNTVSKQNDGNFNIDTVAFAALAAGNFAAVDAMAQMVGESEFSLLFHKGETASIHFSKVNENLLLITMFHKDISLGLIRLKVTETNNAINKICRNENI</sequence>
<dbReference type="GO" id="GO:0060090">
    <property type="term" value="F:molecular adaptor activity"/>
    <property type="evidence" value="ECO:0007669"/>
    <property type="project" value="InterPro"/>
</dbReference>
<dbReference type="EMBL" id="FWEV01000026">
    <property type="protein sequence ID" value="SLM27972.1"/>
    <property type="molecule type" value="Genomic_DNA"/>
</dbReference>
<dbReference type="SMART" id="SM00960">
    <property type="entry name" value="Robl_LC7"/>
    <property type="match status" value="1"/>
</dbReference>
<evidence type="ECO:0000313" key="3">
    <source>
        <dbReference type="Proteomes" id="UP000191931"/>
    </source>
</evidence>
<reference evidence="2 3" key="1">
    <citation type="submission" date="2017-03" db="EMBL/GenBank/DDBJ databases">
        <authorList>
            <person name="Afonso C.L."/>
            <person name="Miller P.J."/>
            <person name="Scott M.A."/>
            <person name="Spackman E."/>
            <person name="Goraichik I."/>
            <person name="Dimitrov K.M."/>
            <person name="Suarez D.L."/>
            <person name="Swayne D.E."/>
        </authorList>
    </citation>
    <scope>NUCLEOTIDE SEQUENCE [LARGE SCALE GENOMIC DNA]</scope>
    <source>
        <strain evidence="2">PRJEB14757</strain>
    </source>
</reference>
<dbReference type="AlphaFoldDB" id="A0A1W1H692"/>